<feature type="transmembrane region" description="Helical" evidence="1">
    <location>
        <begin position="47"/>
        <end position="74"/>
    </location>
</feature>
<evidence type="ECO:0000256" key="1">
    <source>
        <dbReference type="SAM" id="Phobius"/>
    </source>
</evidence>
<accession>A0A1Y5NU43</accession>
<keyword evidence="1" id="KW-0472">Membrane</keyword>
<proteinExistence type="predicted"/>
<feature type="transmembrane region" description="Helical" evidence="1">
    <location>
        <begin position="261"/>
        <end position="282"/>
    </location>
</feature>
<reference evidence="3" key="1">
    <citation type="submission" date="2016-03" db="EMBL/GenBank/DDBJ databases">
        <authorList>
            <person name="Ploux O."/>
        </authorList>
    </citation>
    <scope>NUCLEOTIDE SEQUENCE</scope>
    <source>
        <strain evidence="3">UC1</strain>
    </source>
</reference>
<keyword evidence="1" id="KW-1133">Transmembrane helix</keyword>
<feature type="transmembrane region" description="Helical" evidence="1">
    <location>
        <begin position="139"/>
        <end position="161"/>
    </location>
</feature>
<name>A0A1Y5NU43_9MICO</name>
<keyword evidence="1" id="KW-0812">Transmembrane</keyword>
<dbReference type="GO" id="GO:0080120">
    <property type="term" value="P:CAAX-box protein maturation"/>
    <property type="evidence" value="ECO:0007669"/>
    <property type="project" value="UniProtKB-ARBA"/>
</dbReference>
<dbReference type="RefSeq" id="WP_295572268.1">
    <property type="nucleotide sequence ID" value="NZ_FLQR01000001.1"/>
</dbReference>
<feature type="domain" description="CAAX prenyl protease 2/Lysostaphin resistance protein A-like" evidence="2">
    <location>
        <begin position="183"/>
        <end position="272"/>
    </location>
</feature>
<feature type="transmembrane region" description="Helical" evidence="1">
    <location>
        <begin position="237"/>
        <end position="254"/>
    </location>
</feature>
<gene>
    <name evidence="3" type="ORF">MIPYR_10087</name>
</gene>
<feature type="transmembrane region" description="Helical" evidence="1">
    <location>
        <begin position="97"/>
        <end position="119"/>
    </location>
</feature>
<dbReference type="EMBL" id="FLQR01000001">
    <property type="protein sequence ID" value="SBS69906.1"/>
    <property type="molecule type" value="Genomic_DNA"/>
</dbReference>
<evidence type="ECO:0000259" key="2">
    <source>
        <dbReference type="Pfam" id="PF02517"/>
    </source>
</evidence>
<dbReference type="Pfam" id="PF02517">
    <property type="entry name" value="Rce1-like"/>
    <property type="match status" value="1"/>
</dbReference>
<dbReference type="InterPro" id="IPR003675">
    <property type="entry name" value="Rce1/LyrA-like_dom"/>
</dbReference>
<dbReference type="AlphaFoldDB" id="A0A1Y5NU43"/>
<feature type="transmembrane region" description="Helical" evidence="1">
    <location>
        <begin position="294"/>
        <end position="312"/>
    </location>
</feature>
<protein>
    <submittedName>
        <fullName evidence="3">Abortive infection protein</fullName>
    </submittedName>
</protein>
<feature type="transmembrane region" description="Helical" evidence="1">
    <location>
        <begin position="213"/>
        <end position="231"/>
    </location>
</feature>
<sequence length="348" mass="36370">MTTPIPAPPALRPLPAPAPLPADALTGGLAFHRLVFARRRSGWWTPLVVGVLGVALYAAMLGVVLVGILAAAFADPAFAQRMMTLGQNIAFDLTDPFLIALTLGTIVLMLPAYVLASLIVNGRRVGLVSSAAGRLRWRWMLLCGAVAVVISLALSGVSALLPAEAVDSSGVVPPDQNPQLLATLVVLLLLIPFQAAAEEYVFRGYLQQAIGRWLRHPAFAILLPVPLFVLGHLYDPLGQASVAVFAIAAGWLTWRTGGLEAAIALHVVNNLLAFLLALAGLGDVNDSSPGVASFFWSLIVIGAYTGAVEWMFRRGTLGRTLVLTPPAPAPHAAVALAPPVGPPAPAAD</sequence>
<dbReference type="GO" id="GO:0004175">
    <property type="term" value="F:endopeptidase activity"/>
    <property type="evidence" value="ECO:0007669"/>
    <property type="project" value="UniProtKB-ARBA"/>
</dbReference>
<organism evidence="3">
    <name type="scientific">uncultured Microbacterium sp</name>
    <dbReference type="NCBI Taxonomy" id="191216"/>
    <lineage>
        <taxon>Bacteria</taxon>
        <taxon>Bacillati</taxon>
        <taxon>Actinomycetota</taxon>
        <taxon>Actinomycetes</taxon>
        <taxon>Micrococcales</taxon>
        <taxon>Microbacteriaceae</taxon>
        <taxon>Microbacterium</taxon>
        <taxon>environmental samples</taxon>
    </lineage>
</organism>
<evidence type="ECO:0000313" key="3">
    <source>
        <dbReference type="EMBL" id="SBS69906.1"/>
    </source>
</evidence>
<feature type="transmembrane region" description="Helical" evidence="1">
    <location>
        <begin position="181"/>
        <end position="201"/>
    </location>
</feature>